<evidence type="ECO:0000256" key="2">
    <source>
        <dbReference type="ARBA" id="ARBA00004496"/>
    </source>
</evidence>
<dbReference type="PANTHER" id="PTHR31169:SF8">
    <property type="entry name" value="ZINC-FINGER DOMAIN OF MONOAMINE-OXIDASE A REPRESSOR R1 PROTEIN"/>
    <property type="match status" value="1"/>
</dbReference>
<dbReference type="PANTHER" id="PTHR31169">
    <property type="entry name" value="OS05G0300700 PROTEIN"/>
    <property type="match status" value="1"/>
</dbReference>
<keyword evidence="3" id="KW-0963">Cytoplasm</keyword>
<feature type="compositionally biased region" description="Low complexity" evidence="10">
    <location>
        <begin position="172"/>
        <end position="195"/>
    </location>
</feature>
<evidence type="ECO:0000313" key="13">
    <source>
        <dbReference type="Proteomes" id="UP000239899"/>
    </source>
</evidence>
<keyword evidence="9" id="KW-0539">Nucleus</keyword>
<reference evidence="12 13" key="1">
    <citation type="journal article" date="2018" name="Plant J.">
        <title>Genome sequences of Chlorella sorokiniana UTEX 1602 and Micractinium conductrix SAG 241.80: implications to maltose excretion by a green alga.</title>
        <authorList>
            <person name="Arriola M.B."/>
            <person name="Velmurugan N."/>
            <person name="Zhang Y."/>
            <person name="Plunkett M.H."/>
            <person name="Hondzo H."/>
            <person name="Barney B.M."/>
        </authorList>
    </citation>
    <scope>NUCLEOTIDE SEQUENCE [LARGE SCALE GENOMIC DNA]</scope>
    <source>
        <strain evidence="13">UTEX 1602</strain>
    </source>
</reference>
<proteinExistence type="predicted"/>
<sequence length="375" mass="38714">MMGGRVYDSKYGVTCHWCRQKTLEEHVTCTHPDCGGGKRLPVSFCKLCLKNRHGEDIFQAEASGSWVCPRCRGSCGDGCTVCCNCGPCRKAAGLSATGQLINEARRQGFDNVHDFLVHRSTGETPEEVAARKQAAAWGAWLDVPFDAEAAAAAREAAAAAEEAEEEAGGSGSEPAAAAAAVQLDGRPASAAAAKAQPRRRSGRRSSAAKAAEAGSSKAALPEGAGAALLVWAAVRWHRLSAAFCAAAQLRLIKLAAAPAPKRMAAAKQPAAKQPAASQQPKPATKRPASKAATPAAAAPRRSGRGQQTQQAQQAKLPAKVTAFFQPSAGQQKAAAAATKAAAVVLAAAEPAAKRAKVAAVEPPRPRGRLGLRARK</sequence>
<keyword evidence="5" id="KW-0597">Phosphoprotein</keyword>
<accession>A0A2P6U2E3</accession>
<evidence type="ECO:0000256" key="1">
    <source>
        <dbReference type="ARBA" id="ARBA00004123"/>
    </source>
</evidence>
<keyword evidence="13" id="KW-1185">Reference proteome</keyword>
<evidence type="ECO:0000313" key="12">
    <source>
        <dbReference type="EMBL" id="PRW60483.1"/>
    </source>
</evidence>
<feature type="compositionally biased region" description="Basic residues" evidence="10">
    <location>
        <begin position="365"/>
        <end position="375"/>
    </location>
</feature>
<evidence type="ECO:0000256" key="5">
    <source>
        <dbReference type="ARBA" id="ARBA00022553"/>
    </source>
</evidence>
<feature type="domain" description="Zinc-finger" evidence="11">
    <location>
        <begin position="7"/>
        <end position="116"/>
    </location>
</feature>
<feature type="compositionally biased region" description="Low complexity" evidence="10">
    <location>
        <begin position="263"/>
        <end position="282"/>
    </location>
</feature>
<evidence type="ECO:0000256" key="3">
    <source>
        <dbReference type="ARBA" id="ARBA00022490"/>
    </source>
</evidence>
<feature type="region of interest" description="Disordered" evidence="10">
    <location>
        <begin position="263"/>
        <end position="314"/>
    </location>
</feature>
<dbReference type="InterPro" id="IPR018866">
    <property type="entry name" value="Znf-4CXXC_R1"/>
</dbReference>
<dbReference type="Pfam" id="PF10497">
    <property type="entry name" value="zf-4CXXC_R1"/>
    <property type="match status" value="1"/>
</dbReference>
<organism evidence="12 13">
    <name type="scientific">Chlorella sorokiniana</name>
    <name type="common">Freshwater green alga</name>
    <dbReference type="NCBI Taxonomy" id="3076"/>
    <lineage>
        <taxon>Eukaryota</taxon>
        <taxon>Viridiplantae</taxon>
        <taxon>Chlorophyta</taxon>
        <taxon>core chlorophytes</taxon>
        <taxon>Trebouxiophyceae</taxon>
        <taxon>Chlorellales</taxon>
        <taxon>Chlorellaceae</taxon>
        <taxon>Chlorella clade</taxon>
        <taxon>Chlorella</taxon>
    </lineage>
</organism>
<dbReference type="STRING" id="3076.A0A2P6U2E3"/>
<comment type="subcellular location">
    <subcellularLocation>
        <location evidence="2">Cytoplasm</location>
    </subcellularLocation>
    <subcellularLocation>
        <location evidence="1">Nucleus</location>
    </subcellularLocation>
</comment>
<dbReference type="GO" id="GO:0006355">
    <property type="term" value="P:regulation of DNA-templated transcription"/>
    <property type="evidence" value="ECO:0007669"/>
    <property type="project" value="InterPro"/>
</dbReference>
<keyword evidence="12" id="KW-0131">Cell cycle</keyword>
<feature type="compositionally biased region" description="Low complexity" evidence="10">
    <location>
        <begin position="289"/>
        <end position="314"/>
    </location>
</feature>
<dbReference type="InterPro" id="IPR040221">
    <property type="entry name" value="CDCA7/CDA7L"/>
</dbReference>
<feature type="region of interest" description="Disordered" evidence="10">
    <location>
        <begin position="352"/>
        <end position="375"/>
    </location>
</feature>
<evidence type="ECO:0000256" key="9">
    <source>
        <dbReference type="ARBA" id="ARBA00023242"/>
    </source>
</evidence>
<dbReference type="GO" id="GO:0005737">
    <property type="term" value="C:cytoplasm"/>
    <property type="evidence" value="ECO:0007669"/>
    <property type="project" value="UniProtKB-SubCell"/>
</dbReference>
<dbReference type="GO" id="GO:0051301">
    <property type="term" value="P:cell division"/>
    <property type="evidence" value="ECO:0007669"/>
    <property type="project" value="UniProtKB-KW"/>
</dbReference>
<feature type="compositionally biased region" description="Low complexity" evidence="10">
    <location>
        <begin position="204"/>
        <end position="217"/>
    </location>
</feature>
<evidence type="ECO:0000256" key="10">
    <source>
        <dbReference type="SAM" id="MobiDB-lite"/>
    </source>
</evidence>
<keyword evidence="8" id="KW-0804">Transcription</keyword>
<dbReference type="OrthoDB" id="298344at2759"/>
<keyword evidence="12" id="KW-0132">Cell division</keyword>
<evidence type="ECO:0000256" key="6">
    <source>
        <dbReference type="ARBA" id="ARBA00022843"/>
    </source>
</evidence>
<dbReference type="Proteomes" id="UP000239899">
    <property type="component" value="Unassembled WGS sequence"/>
</dbReference>
<evidence type="ECO:0000256" key="8">
    <source>
        <dbReference type="ARBA" id="ARBA00023163"/>
    </source>
</evidence>
<comment type="caution">
    <text evidence="12">The sequence shown here is derived from an EMBL/GenBank/DDBJ whole genome shotgun (WGS) entry which is preliminary data.</text>
</comment>
<protein>
    <submittedName>
        <fullName evidence="12">Cell division cycle-associated 7</fullName>
    </submittedName>
</protein>
<evidence type="ECO:0000256" key="4">
    <source>
        <dbReference type="ARBA" id="ARBA00022499"/>
    </source>
</evidence>
<dbReference type="GO" id="GO:0005634">
    <property type="term" value="C:nucleus"/>
    <property type="evidence" value="ECO:0007669"/>
    <property type="project" value="UniProtKB-SubCell"/>
</dbReference>
<evidence type="ECO:0000256" key="7">
    <source>
        <dbReference type="ARBA" id="ARBA00023015"/>
    </source>
</evidence>
<keyword evidence="4" id="KW-1017">Isopeptide bond</keyword>
<name>A0A2P6U2E3_CHLSO</name>
<keyword evidence="6" id="KW-0832">Ubl conjugation</keyword>
<evidence type="ECO:0000259" key="11">
    <source>
        <dbReference type="Pfam" id="PF10497"/>
    </source>
</evidence>
<gene>
    <name evidence="12" type="ORF">C2E21_1241</name>
</gene>
<keyword evidence="7" id="KW-0805">Transcription regulation</keyword>
<dbReference type="EMBL" id="LHPG02000002">
    <property type="protein sequence ID" value="PRW60483.1"/>
    <property type="molecule type" value="Genomic_DNA"/>
</dbReference>
<dbReference type="AlphaFoldDB" id="A0A2P6U2E3"/>
<feature type="region of interest" description="Disordered" evidence="10">
    <location>
        <begin position="156"/>
        <end position="217"/>
    </location>
</feature>